<dbReference type="RefSeq" id="WP_311654165.1">
    <property type="nucleotide sequence ID" value="NZ_JAVRIB010000024.1"/>
</dbReference>
<feature type="domain" description="Glycosyltransferase subfamily 4-like N-terminal" evidence="1">
    <location>
        <begin position="24"/>
        <end position="177"/>
    </location>
</feature>
<dbReference type="EMBL" id="JAVRIB010000024">
    <property type="protein sequence ID" value="MDT0636270.1"/>
    <property type="molecule type" value="Genomic_DNA"/>
</dbReference>
<dbReference type="SUPFAM" id="SSF53756">
    <property type="entry name" value="UDP-Glycosyltransferase/glycogen phosphorylase"/>
    <property type="match status" value="1"/>
</dbReference>
<keyword evidence="2" id="KW-0328">Glycosyltransferase</keyword>
<evidence type="ECO:0000313" key="3">
    <source>
        <dbReference type="Proteomes" id="UP001251857"/>
    </source>
</evidence>
<organism evidence="2 3">
    <name type="scientific">Spectribacter hydrogenoxidans</name>
    <dbReference type="NCBI Taxonomy" id="3075608"/>
    <lineage>
        <taxon>Bacteria</taxon>
        <taxon>Pseudomonadati</taxon>
        <taxon>Pseudomonadota</taxon>
        <taxon>Gammaproteobacteria</taxon>
        <taxon>Salinisphaerales</taxon>
        <taxon>Salinisphaeraceae</taxon>
        <taxon>Spectribacter</taxon>
    </lineage>
</organism>
<accession>A0ABU3C400</accession>
<proteinExistence type="predicted"/>
<dbReference type="InterPro" id="IPR028098">
    <property type="entry name" value="Glyco_trans_4-like_N"/>
</dbReference>
<name>A0ABU3C400_9GAMM</name>
<dbReference type="Gene3D" id="3.40.50.2000">
    <property type="entry name" value="Glycogen Phosphorylase B"/>
    <property type="match status" value="1"/>
</dbReference>
<gene>
    <name evidence="2" type="ORF">RM532_15060</name>
</gene>
<reference evidence="2 3" key="1">
    <citation type="submission" date="2023-09" db="EMBL/GenBank/DDBJ databases">
        <authorList>
            <person name="Rey-Velasco X."/>
        </authorList>
    </citation>
    <scope>NUCLEOTIDE SEQUENCE [LARGE SCALE GENOMIC DNA]</scope>
    <source>
        <strain evidence="2 3">W335</strain>
    </source>
</reference>
<dbReference type="EC" id="2.4.-.-" evidence="2"/>
<sequence>MQGLEPVETMQKIALVTDAWAPQINGVVTTLSSVVGELEAAGHDVGVIHPGLFLTVPMPSYPEIRLAAAPYLGTARRLLAWRPDAVHIATEGPCGLAARAFCLRHGWCFTTSFHTKFPEYIHARLGVLPVRTGYGVLRRFHQPAAHTLVSTPAFSEFLSEHGFSDLRLWPRGVDTKRFKPWAGNLFSQLPRPLFAYLGRVAVEKNIGV</sequence>
<protein>
    <submittedName>
        <fullName evidence="2">Glycosyltransferase</fullName>
        <ecNumber evidence="2">2.4.-.-</ecNumber>
    </submittedName>
</protein>
<dbReference type="PANTHER" id="PTHR45947">
    <property type="entry name" value="SULFOQUINOVOSYL TRANSFERASE SQD2"/>
    <property type="match status" value="1"/>
</dbReference>
<dbReference type="PANTHER" id="PTHR45947:SF3">
    <property type="entry name" value="SULFOQUINOVOSYL TRANSFERASE SQD2"/>
    <property type="match status" value="1"/>
</dbReference>
<dbReference type="Pfam" id="PF13439">
    <property type="entry name" value="Glyco_transf_4"/>
    <property type="match status" value="1"/>
</dbReference>
<dbReference type="InterPro" id="IPR050194">
    <property type="entry name" value="Glycosyltransferase_grp1"/>
</dbReference>
<dbReference type="Proteomes" id="UP001251857">
    <property type="component" value="Unassembled WGS sequence"/>
</dbReference>
<evidence type="ECO:0000313" key="2">
    <source>
        <dbReference type="EMBL" id="MDT0636270.1"/>
    </source>
</evidence>
<dbReference type="GO" id="GO:0016757">
    <property type="term" value="F:glycosyltransferase activity"/>
    <property type="evidence" value="ECO:0007669"/>
    <property type="project" value="UniProtKB-KW"/>
</dbReference>
<comment type="caution">
    <text evidence="2">The sequence shown here is derived from an EMBL/GenBank/DDBJ whole genome shotgun (WGS) entry which is preliminary data.</text>
</comment>
<evidence type="ECO:0000259" key="1">
    <source>
        <dbReference type="Pfam" id="PF13439"/>
    </source>
</evidence>
<keyword evidence="3" id="KW-1185">Reference proteome</keyword>
<keyword evidence="2" id="KW-0808">Transferase</keyword>